<reference evidence="5" key="1">
    <citation type="submission" date="2022-11" db="EMBL/GenBank/DDBJ databases">
        <title>Pseudomonas triclosanedens sp. nov., a triclosan degrader isolated from activated sludge.</title>
        <authorList>
            <person name="Yin Y."/>
            <person name="Lu Z."/>
        </authorList>
    </citation>
    <scope>NUCLEOTIDE SEQUENCE</scope>
    <source>
        <strain evidence="5">ZM23</strain>
    </source>
</reference>
<dbReference type="PANTHER" id="PTHR47894:SF1">
    <property type="entry name" value="HTH-TYPE TRANSCRIPTIONAL REGULATOR VQSM"/>
    <property type="match status" value="1"/>
</dbReference>
<keyword evidence="2" id="KW-0238">DNA-binding</keyword>
<keyword evidence="6" id="KW-1185">Reference proteome</keyword>
<dbReference type="EMBL" id="CP113432">
    <property type="protein sequence ID" value="WAI47594.1"/>
    <property type="molecule type" value="Genomic_DNA"/>
</dbReference>
<dbReference type="Proteomes" id="UP001163624">
    <property type="component" value="Chromosome"/>
</dbReference>
<feature type="domain" description="HTH araC/xylS-type" evidence="4">
    <location>
        <begin position="248"/>
        <end position="345"/>
    </location>
</feature>
<gene>
    <name evidence="5" type="ORF">OU419_17630</name>
</gene>
<proteinExistence type="predicted"/>
<organism evidence="5 6">
    <name type="scientific">Pseudomonas triclosanedens</name>
    <dbReference type="NCBI Taxonomy" id="2961893"/>
    <lineage>
        <taxon>Bacteria</taxon>
        <taxon>Pseudomonadati</taxon>
        <taxon>Pseudomonadota</taxon>
        <taxon>Gammaproteobacteria</taxon>
        <taxon>Pseudomonadales</taxon>
        <taxon>Pseudomonadaceae</taxon>
        <taxon>Pseudomonas</taxon>
    </lineage>
</organism>
<name>A0ABY6ZS36_9PSED</name>
<keyword evidence="1" id="KW-0805">Transcription regulation</keyword>
<dbReference type="PROSITE" id="PS01124">
    <property type="entry name" value="HTH_ARAC_FAMILY_2"/>
    <property type="match status" value="1"/>
</dbReference>
<dbReference type="PANTHER" id="PTHR47894">
    <property type="entry name" value="HTH-TYPE TRANSCRIPTIONAL REGULATOR GADX"/>
    <property type="match status" value="1"/>
</dbReference>
<protein>
    <submittedName>
        <fullName evidence="5">AraC family transcriptional regulator ligand-binding domain-containing protein</fullName>
    </submittedName>
</protein>
<evidence type="ECO:0000313" key="5">
    <source>
        <dbReference type="EMBL" id="WAI47594.1"/>
    </source>
</evidence>
<dbReference type="InterPro" id="IPR020449">
    <property type="entry name" value="Tscrpt_reg_AraC-type_HTH"/>
</dbReference>
<evidence type="ECO:0000313" key="6">
    <source>
        <dbReference type="Proteomes" id="UP001163624"/>
    </source>
</evidence>
<dbReference type="InterPro" id="IPR009057">
    <property type="entry name" value="Homeodomain-like_sf"/>
</dbReference>
<evidence type="ECO:0000256" key="1">
    <source>
        <dbReference type="ARBA" id="ARBA00023015"/>
    </source>
</evidence>
<sequence>MLVDRRDETKSFPGHRYRASLCGSIALGWLLGLELRGLDIARVLSDWGVSMSMLRTANLRLPLFLARRFWEVAVRQSGDEGIGLELARMDDPVQLQGLGYLMQLMPTRLAALEQMQRYWPLLAGHAPQEVVHSGNEVRLRLQPYEDYYPAHAEVDFWVMRQLSHLRSLPGAASAARELHLRRPEPADPQPWLRQTRVPIVFGAAQDQLILDLEALQVPRNAGSEAIREALTTSLDEYAEQTGDASEMERVCAEVLHCLADNPGMEQVAERLHMTPRTLHRALQREGWSFTALVDEHRRLLAADLLDASDASIGQISDRLGFDEQSSFIRAFRRWYEMTPGGYRSRRG</sequence>
<dbReference type="Gene3D" id="1.10.10.60">
    <property type="entry name" value="Homeodomain-like"/>
    <property type="match status" value="1"/>
</dbReference>
<dbReference type="InterPro" id="IPR032687">
    <property type="entry name" value="AraC-type_N"/>
</dbReference>
<dbReference type="RefSeq" id="WP_254475688.1">
    <property type="nucleotide sequence ID" value="NZ_CP113432.1"/>
</dbReference>
<dbReference type="PRINTS" id="PR00032">
    <property type="entry name" value="HTHARAC"/>
</dbReference>
<keyword evidence="3" id="KW-0804">Transcription</keyword>
<dbReference type="SUPFAM" id="SSF46689">
    <property type="entry name" value="Homeodomain-like"/>
    <property type="match status" value="1"/>
</dbReference>
<dbReference type="InterPro" id="IPR018060">
    <property type="entry name" value="HTH_AraC"/>
</dbReference>
<dbReference type="SMART" id="SM00342">
    <property type="entry name" value="HTH_ARAC"/>
    <property type="match status" value="1"/>
</dbReference>
<evidence type="ECO:0000259" key="4">
    <source>
        <dbReference type="PROSITE" id="PS01124"/>
    </source>
</evidence>
<accession>A0ABY6ZS36</accession>
<dbReference type="Pfam" id="PF12625">
    <property type="entry name" value="Arabinose_bd"/>
    <property type="match status" value="1"/>
</dbReference>
<dbReference type="Pfam" id="PF12833">
    <property type="entry name" value="HTH_18"/>
    <property type="match status" value="1"/>
</dbReference>
<evidence type="ECO:0000256" key="3">
    <source>
        <dbReference type="ARBA" id="ARBA00023163"/>
    </source>
</evidence>
<evidence type="ECO:0000256" key="2">
    <source>
        <dbReference type="ARBA" id="ARBA00023125"/>
    </source>
</evidence>